<evidence type="ECO:0000313" key="2">
    <source>
        <dbReference type="EMBL" id="PZW31247.1"/>
    </source>
</evidence>
<sequence>MNINESNNSKRVLIIGSGIAGLLTARVLSEQYEEICIIERDTQPQQPAPRAGVPQSFHLHQFIPRGEAIVQRLFPDFVNDIKELGAFELQQATIQMFNPFGALPLGNGEGFTYSRGLLEWAIRQRVQALPNVRILYQHEVIELMATPDRTRVIGAYIRPRGQVEQRIEVQADLVIDTSGRSSRTPRWLSDLGYTLAEDEYVTTGIGYSTRNYRIPPEKRNIALVVIDPHASSGHLSGGVLKAIEDDTWAVCLNSAGDQYPPTDARGFEEGLARLYNPILAEILHDAEPLTEPRGFRLPVCLRHHYEQMKRWPAGLLVLGDALCFFDPIYGQGMTLAAIEVETLATCLQEHKGQPNFEHYVLQRMQDAIAPAWWRSTIEDLRWPGVTHIGPEPLKGVTLLHKYFDLCLRISTQQLNSLAQEGKFEPQYMSYFLMNWLFISPRDVVNPRMLEMYLQHVSPAEKEAILADLREGYNQDLETLLDEAVPPFAFDFGSAAEGENPETMQQEKTTTLL</sequence>
<proteinExistence type="predicted"/>
<dbReference type="RefSeq" id="WP_111322019.1">
    <property type="nucleotide sequence ID" value="NZ_BIFX01000003.1"/>
</dbReference>
<dbReference type="SUPFAM" id="SSF51905">
    <property type="entry name" value="FAD/NAD(P)-binding domain"/>
    <property type="match status" value="1"/>
</dbReference>
<name>A0A326U9N5_THEHA</name>
<gene>
    <name evidence="2" type="ORF">EI42_02344</name>
</gene>
<dbReference type="AlphaFoldDB" id="A0A326U9N5"/>
<dbReference type="PRINTS" id="PR00420">
    <property type="entry name" value="RNGMNOXGNASE"/>
</dbReference>
<dbReference type="OrthoDB" id="9790035at2"/>
<organism evidence="2 3">
    <name type="scientific">Thermosporothrix hazakensis</name>
    <dbReference type="NCBI Taxonomy" id="644383"/>
    <lineage>
        <taxon>Bacteria</taxon>
        <taxon>Bacillati</taxon>
        <taxon>Chloroflexota</taxon>
        <taxon>Ktedonobacteria</taxon>
        <taxon>Ktedonobacterales</taxon>
        <taxon>Thermosporotrichaceae</taxon>
        <taxon>Thermosporothrix</taxon>
    </lineage>
</organism>
<reference evidence="2 3" key="1">
    <citation type="submission" date="2018-06" db="EMBL/GenBank/DDBJ databases">
        <title>Genomic Encyclopedia of Archaeal and Bacterial Type Strains, Phase II (KMG-II): from individual species to whole genera.</title>
        <authorList>
            <person name="Goeker M."/>
        </authorList>
    </citation>
    <scope>NUCLEOTIDE SEQUENCE [LARGE SCALE GENOMIC DNA]</scope>
    <source>
        <strain evidence="2 3">ATCC BAA-1881</strain>
    </source>
</reference>
<comment type="caution">
    <text evidence="2">The sequence shown here is derived from an EMBL/GenBank/DDBJ whole genome shotgun (WGS) entry which is preliminary data.</text>
</comment>
<dbReference type="Gene3D" id="3.50.50.60">
    <property type="entry name" value="FAD/NAD(P)-binding domain"/>
    <property type="match status" value="1"/>
</dbReference>
<dbReference type="Pfam" id="PF01494">
    <property type="entry name" value="FAD_binding_3"/>
    <property type="match status" value="1"/>
</dbReference>
<accession>A0A326U9N5</accession>
<dbReference type="InterPro" id="IPR036188">
    <property type="entry name" value="FAD/NAD-bd_sf"/>
</dbReference>
<dbReference type="EMBL" id="QKUF01000006">
    <property type="protein sequence ID" value="PZW31247.1"/>
    <property type="molecule type" value="Genomic_DNA"/>
</dbReference>
<dbReference type="InterPro" id="IPR002938">
    <property type="entry name" value="FAD-bd"/>
</dbReference>
<evidence type="ECO:0000313" key="3">
    <source>
        <dbReference type="Proteomes" id="UP000248806"/>
    </source>
</evidence>
<dbReference type="GO" id="GO:0071949">
    <property type="term" value="F:FAD binding"/>
    <property type="evidence" value="ECO:0007669"/>
    <property type="project" value="InterPro"/>
</dbReference>
<feature type="domain" description="FAD-binding" evidence="1">
    <location>
        <begin position="11"/>
        <end position="349"/>
    </location>
</feature>
<protein>
    <submittedName>
        <fullName evidence="2">2-polyprenyl-6-methoxyphenol hydroxylase-like FAD-dependent oxidoreductase</fullName>
    </submittedName>
</protein>
<evidence type="ECO:0000259" key="1">
    <source>
        <dbReference type="Pfam" id="PF01494"/>
    </source>
</evidence>
<dbReference type="Proteomes" id="UP000248806">
    <property type="component" value="Unassembled WGS sequence"/>
</dbReference>
<dbReference type="PANTHER" id="PTHR43422">
    <property type="entry name" value="THIAMINE THIAZOLE SYNTHASE"/>
    <property type="match status" value="1"/>
</dbReference>
<keyword evidence="3" id="KW-1185">Reference proteome</keyword>
<dbReference type="PANTHER" id="PTHR43422:SF3">
    <property type="entry name" value="THIAMINE THIAZOLE SYNTHASE"/>
    <property type="match status" value="1"/>
</dbReference>